<evidence type="ECO:0000256" key="7">
    <source>
        <dbReference type="SAM" id="MobiDB-lite"/>
    </source>
</evidence>
<organism evidence="9 10">
    <name type="scientific">Callithrix jacchus</name>
    <name type="common">White-tufted-ear marmoset</name>
    <name type="synonym">Simia Jacchus</name>
    <dbReference type="NCBI Taxonomy" id="9483"/>
    <lineage>
        <taxon>Eukaryota</taxon>
        <taxon>Metazoa</taxon>
        <taxon>Chordata</taxon>
        <taxon>Craniata</taxon>
        <taxon>Vertebrata</taxon>
        <taxon>Euteleostomi</taxon>
        <taxon>Mammalia</taxon>
        <taxon>Eutheria</taxon>
        <taxon>Euarchontoglires</taxon>
        <taxon>Primates</taxon>
        <taxon>Haplorrhini</taxon>
        <taxon>Platyrrhini</taxon>
        <taxon>Cebidae</taxon>
        <taxon>Callitrichinae</taxon>
        <taxon>Callithrix</taxon>
        <taxon>Callithrix</taxon>
    </lineage>
</organism>
<evidence type="ECO:0000256" key="1">
    <source>
        <dbReference type="ARBA" id="ARBA00022723"/>
    </source>
</evidence>
<dbReference type="PANTHER" id="PTHR15897:SF2">
    <property type="entry name" value="ANKYRIN REPEAT AND MYND DOMAIN-CONTAINING PROTEIN 1"/>
    <property type="match status" value="1"/>
</dbReference>
<dbReference type="InterPro" id="IPR036770">
    <property type="entry name" value="Ankyrin_rpt-contain_sf"/>
</dbReference>
<sequence length="702" mass="78135">MDGGHASLSFDDGASGADSPQRPLDGKGGETPDAEEPGSPRSDAVFASRDVSEASEKEEEESEGPLRVQDLKEAHLQLVQGVQEWQDGCVYRGEFGLNMKLGYGEFSWPTGESYHGEFYRDHCHGLGTYMWPDGSSFTGTFYLSRREGYGTMRVKTRLFQTHCHDHIVNLLLDCGADVNKRSDEGLTPLSMCFLLYYPAQSFKPNIAERTVPKPQEPPQLAVAPMLSSSFTDTSLESLNYELSQAMLEKSAQSHSLLRRASPSLCTSSSDKGNIRRMALSMVERKKRWRTIQLLLRRGADPNVCRVPMQVLFLAVKAGDTDGVGLLLEHGARTDIRFPPQLGTLTPLHIAAALPGEEGVRIVELLLHAITDVDARAADKDDTYQPGQVDLLPSSLKLSNEPGPPRAYYGTHTPLPEEGGRTALHVACEREDNYECARDIIRLLLSHRANPNLLWSGHSPLSLSIASGNDLVVTELLTQGADPNLSLTKGLGSALCVACDLTYEHQRSMDSKLALIDQLISHGADILKPVTLRQGEKVAVGTAVDYGYFKFFQDRKIAHCPFHTLMPAERETFVARKRLLEYMGLRLRKAVFAKESQWDPTWLYLCKRAELIPSHRMKKRDPSLPKGLDVKGREQIPFFKFCCLCGRSIGVHLLPCPRCYGVLTCSKYCRTKAWTEFHKKDCGDMVAIGAHLEEVSRRREESQ</sequence>
<dbReference type="Pfam" id="PF12796">
    <property type="entry name" value="Ank_2"/>
    <property type="match status" value="2"/>
</dbReference>
<dbReference type="AlphaFoldDB" id="A0A5F4VUH6"/>
<dbReference type="Pfam" id="PF02493">
    <property type="entry name" value="MORN"/>
    <property type="match status" value="2"/>
</dbReference>
<evidence type="ECO:0000259" key="8">
    <source>
        <dbReference type="PROSITE" id="PS50865"/>
    </source>
</evidence>
<evidence type="ECO:0000256" key="6">
    <source>
        <dbReference type="PROSITE-ProRule" id="PRU00134"/>
    </source>
</evidence>
<evidence type="ECO:0000256" key="4">
    <source>
        <dbReference type="ARBA" id="ARBA00022833"/>
    </source>
</evidence>
<protein>
    <submittedName>
        <fullName evidence="9">Ankyrin repeat and MYND domain containing 1</fullName>
    </submittedName>
</protein>
<feature type="repeat" description="ANK" evidence="5">
    <location>
        <begin position="455"/>
        <end position="487"/>
    </location>
</feature>
<dbReference type="InterPro" id="IPR053064">
    <property type="entry name" value="Ankyrin-MYND_domain-protein"/>
</dbReference>
<dbReference type="InterPro" id="IPR002110">
    <property type="entry name" value="Ankyrin_rpt"/>
</dbReference>
<dbReference type="SUPFAM" id="SSF82185">
    <property type="entry name" value="Histone H3 K4-specific methyltransferase SET7/9 N-terminal domain"/>
    <property type="match status" value="1"/>
</dbReference>
<evidence type="ECO:0000256" key="3">
    <source>
        <dbReference type="ARBA" id="ARBA00022771"/>
    </source>
</evidence>
<evidence type="ECO:0000256" key="2">
    <source>
        <dbReference type="ARBA" id="ARBA00022737"/>
    </source>
</evidence>
<keyword evidence="10" id="KW-1185">Reference proteome</keyword>
<dbReference type="PROSITE" id="PS01360">
    <property type="entry name" value="ZF_MYND_1"/>
    <property type="match status" value="1"/>
</dbReference>
<name>A0A5F4VUH6_CALJA</name>
<reference evidence="9" key="2">
    <citation type="submission" date="2025-08" db="UniProtKB">
        <authorList>
            <consortium name="Ensembl"/>
        </authorList>
    </citation>
    <scope>IDENTIFICATION</scope>
</reference>
<evidence type="ECO:0000313" key="10">
    <source>
        <dbReference type="Proteomes" id="UP000008225"/>
    </source>
</evidence>
<dbReference type="Gene3D" id="1.25.40.20">
    <property type="entry name" value="Ankyrin repeat-containing domain"/>
    <property type="match status" value="3"/>
</dbReference>
<dbReference type="PROSITE" id="PS50088">
    <property type="entry name" value="ANK_REPEAT"/>
    <property type="match status" value="2"/>
</dbReference>
<dbReference type="Proteomes" id="UP000008225">
    <property type="component" value="Chromosome 6"/>
</dbReference>
<reference evidence="9" key="1">
    <citation type="submission" date="2009-03" db="EMBL/GenBank/DDBJ databases">
        <authorList>
            <person name="Warren W."/>
            <person name="Ye L."/>
            <person name="Minx P."/>
            <person name="Worley K."/>
            <person name="Gibbs R."/>
            <person name="Wilson R.K."/>
        </authorList>
    </citation>
    <scope>NUCLEOTIDE SEQUENCE [LARGE SCALE GENOMIC DNA]</scope>
</reference>
<accession>A0A5F4VUH6</accession>
<keyword evidence="5" id="KW-0040">ANK repeat</keyword>
<dbReference type="SUPFAM" id="SSF144232">
    <property type="entry name" value="HIT/MYND zinc finger-like"/>
    <property type="match status" value="1"/>
</dbReference>
<feature type="domain" description="MYND-type" evidence="8">
    <location>
        <begin position="641"/>
        <end position="681"/>
    </location>
</feature>
<evidence type="ECO:0000313" key="9">
    <source>
        <dbReference type="Ensembl" id="ENSCJAP00000068651.2"/>
    </source>
</evidence>
<keyword evidence="3 6" id="KW-0863">Zinc-finger</keyword>
<dbReference type="PROSITE" id="PS50297">
    <property type="entry name" value="ANK_REP_REGION"/>
    <property type="match status" value="1"/>
</dbReference>
<dbReference type="InParanoid" id="A0A5F4VUH6"/>
<dbReference type="PANTHER" id="PTHR15897">
    <property type="entry name" value="ANKYRIN REPEAT AND MYND DOMAIN PROTEIN 1"/>
    <property type="match status" value="1"/>
</dbReference>
<dbReference type="PROSITE" id="PS50865">
    <property type="entry name" value="ZF_MYND_2"/>
    <property type="match status" value="1"/>
</dbReference>
<dbReference type="SUPFAM" id="SSF48403">
    <property type="entry name" value="Ankyrin repeat"/>
    <property type="match status" value="1"/>
</dbReference>
<dbReference type="STRING" id="9483.ENSCJAP00000068651"/>
<reference evidence="9" key="3">
    <citation type="submission" date="2025-09" db="UniProtKB">
        <authorList>
            <consortium name="Ensembl"/>
        </authorList>
    </citation>
    <scope>IDENTIFICATION</scope>
</reference>
<evidence type="ECO:0000256" key="5">
    <source>
        <dbReference type="PROSITE-ProRule" id="PRU00023"/>
    </source>
</evidence>
<dbReference type="Bgee" id="ENSCJAG00000054585">
    <property type="expression patterns" value="Expressed in frontal cortex and 3 other cell types or tissues"/>
</dbReference>
<keyword evidence="1" id="KW-0479">Metal-binding</keyword>
<dbReference type="Ensembl" id="ENSCJAT00000092465.2">
    <property type="protein sequence ID" value="ENSCJAP00000068651.2"/>
    <property type="gene ID" value="ENSCJAG00000054585.2"/>
</dbReference>
<dbReference type="SMART" id="SM00698">
    <property type="entry name" value="MORN"/>
    <property type="match status" value="2"/>
</dbReference>
<feature type="region of interest" description="Disordered" evidence="7">
    <location>
        <begin position="1"/>
        <end position="67"/>
    </location>
</feature>
<dbReference type="GO" id="GO:0008270">
    <property type="term" value="F:zinc ion binding"/>
    <property type="evidence" value="ECO:0007669"/>
    <property type="project" value="UniProtKB-KW"/>
</dbReference>
<feature type="repeat" description="ANK" evidence="5">
    <location>
        <begin position="418"/>
        <end position="455"/>
    </location>
</feature>
<proteinExistence type="predicted"/>
<dbReference type="InterPro" id="IPR003409">
    <property type="entry name" value="MORN"/>
</dbReference>
<gene>
    <name evidence="9" type="primary">ANKMY1</name>
</gene>
<dbReference type="Pfam" id="PF01753">
    <property type="entry name" value="zf-MYND"/>
    <property type="match status" value="1"/>
</dbReference>
<keyword evidence="2" id="KW-0677">Repeat</keyword>
<keyword evidence="4" id="KW-0862">Zinc</keyword>
<dbReference type="SMART" id="SM00248">
    <property type="entry name" value="ANK"/>
    <property type="match status" value="6"/>
</dbReference>
<dbReference type="InterPro" id="IPR002893">
    <property type="entry name" value="Znf_MYND"/>
</dbReference>
<dbReference type="GeneTree" id="ENSGT00460000041630"/>